<sequence>MAVDHTEFPAQARVVLASSGGADSLGALIRLQELHARGDIHHLSVVSVDHQIHPESASWSDLACAQAQHLGVSAHTLRVNVPPQTEHGHRSLEARARAARYQALADWMTTQPPSGVLVTAHHAEDQAETVLLAALRGSGAAGLAAMPVWSRFANGWHWRPFLDMPRAELRAPAEQSGLGFVSDPSNADLRHDRNYLRAEILPRLNVRWPQAVARLDQTAAQAGEDLTLLSALAELDAGGTLDGTDLPTVRLIGLPLARQTNVLRAWIRRRGALMPPRARLQSFVDQLQQSASARMPTLAWGDWRITRYRDRLYWRTGDESTPATPVVWADKRQPVAWTNSRVWRLVPTNSSDPLAIDARWLTRDWLLRARQPQDRIRTQAKRPSRTLKNWFQAQGVPPWSRESAVVIEIDGQLACLATLGVDLAFRPAHGAPGWRVEAVPTAPVVQLPPDDLTG</sequence>
<evidence type="ECO:0000256" key="5">
    <source>
        <dbReference type="ARBA" id="ARBA00022741"/>
    </source>
</evidence>
<dbReference type="GO" id="GO:0006400">
    <property type="term" value="P:tRNA modification"/>
    <property type="evidence" value="ECO:0007669"/>
    <property type="project" value="UniProtKB-UniRule"/>
</dbReference>
<name>A0A191ZFS0_9GAMM</name>
<evidence type="ECO:0000313" key="10">
    <source>
        <dbReference type="EMBL" id="ANJ66729.1"/>
    </source>
</evidence>
<protein>
    <recommendedName>
        <fullName evidence="8">tRNA(Ile)-lysidine synthase</fullName>
        <ecNumber evidence="8">6.3.4.19</ecNumber>
    </recommendedName>
    <alternativeName>
        <fullName evidence="8">tRNA(Ile)-2-lysyl-cytidine synthase</fullName>
    </alternativeName>
    <alternativeName>
        <fullName evidence="8">tRNA(Ile)-lysidine synthetase</fullName>
    </alternativeName>
</protein>
<comment type="domain">
    <text evidence="8">The N-terminal region contains the highly conserved SGGXDS motif, predicted to be a P-loop motif involved in ATP binding.</text>
</comment>
<dbReference type="Gene3D" id="1.20.59.20">
    <property type="match status" value="1"/>
</dbReference>
<dbReference type="PANTHER" id="PTHR43033">
    <property type="entry name" value="TRNA(ILE)-LYSIDINE SYNTHASE-RELATED"/>
    <property type="match status" value="1"/>
</dbReference>
<dbReference type="Gene3D" id="3.40.50.620">
    <property type="entry name" value="HUPs"/>
    <property type="match status" value="1"/>
</dbReference>
<dbReference type="STRING" id="1860122.A9404_04465"/>
<dbReference type="CDD" id="cd01992">
    <property type="entry name" value="TilS_N"/>
    <property type="match status" value="1"/>
</dbReference>
<dbReference type="PANTHER" id="PTHR43033:SF1">
    <property type="entry name" value="TRNA(ILE)-LYSIDINE SYNTHASE-RELATED"/>
    <property type="match status" value="1"/>
</dbReference>
<dbReference type="InterPro" id="IPR012796">
    <property type="entry name" value="Lysidine-tRNA-synth_C"/>
</dbReference>
<organism evidence="10 11">
    <name type="scientific">Halothiobacillus diazotrophicus</name>
    <dbReference type="NCBI Taxonomy" id="1860122"/>
    <lineage>
        <taxon>Bacteria</taxon>
        <taxon>Pseudomonadati</taxon>
        <taxon>Pseudomonadota</taxon>
        <taxon>Gammaproteobacteria</taxon>
        <taxon>Chromatiales</taxon>
        <taxon>Halothiobacillaceae</taxon>
        <taxon>Halothiobacillus</taxon>
    </lineage>
</organism>
<dbReference type="InterPro" id="IPR012795">
    <property type="entry name" value="tRNA_Ile_lys_synt_N"/>
</dbReference>
<dbReference type="SMART" id="SM00977">
    <property type="entry name" value="TilS_C"/>
    <property type="match status" value="1"/>
</dbReference>
<dbReference type="Proteomes" id="UP000078596">
    <property type="component" value="Chromosome"/>
</dbReference>
<feature type="domain" description="Lysidine-tRNA(Ile) synthetase C-terminal" evidence="9">
    <location>
        <begin position="365"/>
        <end position="438"/>
    </location>
</feature>
<keyword evidence="2 8" id="KW-0963">Cytoplasm</keyword>
<dbReference type="HAMAP" id="MF_01161">
    <property type="entry name" value="tRNA_Ile_lys_synt"/>
    <property type="match status" value="1"/>
</dbReference>
<dbReference type="EMBL" id="CP016027">
    <property type="protein sequence ID" value="ANJ66729.1"/>
    <property type="molecule type" value="Genomic_DNA"/>
</dbReference>
<evidence type="ECO:0000256" key="1">
    <source>
        <dbReference type="ARBA" id="ARBA00004496"/>
    </source>
</evidence>
<evidence type="ECO:0000256" key="3">
    <source>
        <dbReference type="ARBA" id="ARBA00022598"/>
    </source>
</evidence>
<dbReference type="OrthoDB" id="9807403at2"/>
<feature type="binding site" evidence="8">
    <location>
        <begin position="19"/>
        <end position="24"/>
    </location>
    <ligand>
        <name>ATP</name>
        <dbReference type="ChEBI" id="CHEBI:30616"/>
    </ligand>
</feature>
<evidence type="ECO:0000256" key="6">
    <source>
        <dbReference type="ARBA" id="ARBA00022840"/>
    </source>
</evidence>
<dbReference type="InterPro" id="IPR012094">
    <property type="entry name" value="tRNA_Ile_lys_synt"/>
</dbReference>
<keyword evidence="4 8" id="KW-0819">tRNA processing</keyword>
<comment type="similarity">
    <text evidence="8">Belongs to the tRNA(Ile)-lysidine synthase family.</text>
</comment>
<evidence type="ECO:0000256" key="8">
    <source>
        <dbReference type="HAMAP-Rule" id="MF_01161"/>
    </source>
</evidence>
<dbReference type="AlphaFoldDB" id="A0A191ZFS0"/>
<dbReference type="GO" id="GO:0005524">
    <property type="term" value="F:ATP binding"/>
    <property type="evidence" value="ECO:0007669"/>
    <property type="project" value="UniProtKB-UniRule"/>
</dbReference>
<dbReference type="EC" id="6.3.4.19" evidence="8"/>
<evidence type="ECO:0000256" key="7">
    <source>
        <dbReference type="ARBA" id="ARBA00048539"/>
    </source>
</evidence>
<dbReference type="NCBIfam" id="TIGR02433">
    <property type="entry name" value="lysidine_TilS_C"/>
    <property type="match status" value="1"/>
</dbReference>
<dbReference type="GO" id="GO:0032267">
    <property type="term" value="F:tRNA(Ile)-lysidine synthase activity"/>
    <property type="evidence" value="ECO:0007669"/>
    <property type="project" value="UniProtKB-EC"/>
</dbReference>
<comment type="function">
    <text evidence="8">Ligates lysine onto the cytidine present at position 34 of the AUA codon-specific tRNA(Ile) that contains the anticodon CAU, in an ATP-dependent manner. Cytidine is converted to lysidine, thus changing the amino acid specificity of the tRNA from methionine to isoleucine.</text>
</comment>
<dbReference type="SUPFAM" id="SSF82829">
    <property type="entry name" value="MesJ substrate recognition domain-like"/>
    <property type="match status" value="1"/>
</dbReference>
<comment type="subcellular location">
    <subcellularLocation>
        <location evidence="1 8">Cytoplasm</location>
    </subcellularLocation>
</comment>
<keyword evidence="6 8" id="KW-0067">ATP-binding</keyword>
<keyword evidence="3 8" id="KW-0436">Ligase</keyword>
<keyword evidence="5 8" id="KW-0547">Nucleotide-binding</keyword>
<keyword evidence="11" id="KW-1185">Reference proteome</keyword>
<evidence type="ECO:0000256" key="2">
    <source>
        <dbReference type="ARBA" id="ARBA00022490"/>
    </source>
</evidence>
<dbReference type="KEGG" id="haz:A9404_04465"/>
<dbReference type="Pfam" id="PF09179">
    <property type="entry name" value="TilS"/>
    <property type="match status" value="1"/>
</dbReference>
<dbReference type="GO" id="GO:0005737">
    <property type="term" value="C:cytoplasm"/>
    <property type="evidence" value="ECO:0007669"/>
    <property type="project" value="UniProtKB-SubCell"/>
</dbReference>
<dbReference type="InterPro" id="IPR014729">
    <property type="entry name" value="Rossmann-like_a/b/a_fold"/>
</dbReference>
<proteinExistence type="inferred from homology"/>
<evidence type="ECO:0000256" key="4">
    <source>
        <dbReference type="ARBA" id="ARBA00022694"/>
    </source>
</evidence>
<evidence type="ECO:0000313" key="11">
    <source>
        <dbReference type="Proteomes" id="UP000078596"/>
    </source>
</evidence>
<gene>
    <name evidence="8" type="primary">tilS</name>
    <name evidence="10" type="ORF">A9404_04465</name>
</gene>
<dbReference type="InterPro" id="IPR011063">
    <property type="entry name" value="TilS/TtcA_N"/>
</dbReference>
<dbReference type="SUPFAM" id="SSF52402">
    <property type="entry name" value="Adenine nucleotide alpha hydrolases-like"/>
    <property type="match status" value="1"/>
</dbReference>
<dbReference type="Pfam" id="PF11734">
    <property type="entry name" value="TilS_C"/>
    <property type="match status" value="1"/>
</dbReference>
<dbReference type="NCBIfam" id="TIGR02432">
    <property type="entry name" value="lysidine_TilS_N"/>
    <property type="match status" value="1"/>
</dbReference>
<dbReference type="InterPro" id="IPR015262">
    <property type="entry name" value="tRNA_Ile_lys_synt_subst-bd"/>
</dbReference>
<dbReference type="Pfam" id="PF01171">
    <property type="entry name" value="ATP_bind_3"/>
    <property type="match status" value="1"/>
</dbReference>
<reference evidence="10 11" key="1">
    <citation type="submission" date="2016-06" db="EMBL/GenBank/DDBJ databases">
        <title>Insight into the functional genes involving in sulfur oxidation in Pearl River water.</title>
        <authorList>
            <person name="Luo J."/>
            <person name="Tan X."/>
            <person name="Lin W."/>
        </authorList>
    </citation>
    <scope>NUCLEOTIDE SEQUENCE [LARGE SCALE GENOMIC DNA]</scope>
    <source>
        <strain evidence="10 11">LS2</strain>
    </source>
</reference>
<dbReference type="SUPFAM" id="SSF56037">
    <property type="entry name" value="PheT/TilS domain"/>
    <property type="match status" value="1"/>
</dbReference>
<accession>A0A191ZFS0</accession>
<comment type="catalytic activity">
    <reaction evidence="7 8">
        <text>cytidine(34) in tRNA(Ile2) + L-lysine + ATP = lysidine(34) in tRNA(Ile2) + AMP + diphosphate + H(+)</text>
        <dbReference type="Rhea" id="RHEA:43744"/>
        <dbReference type="Rhea" id="RHEA-COMP:10625"/>
        <dbReference type="Rhea" id="RHEA-COMP:10670"/>
        <dbReference type="ChEBI" id="CHEBI:15378"/>
        <dbReference type="ChEBI" id="CHEBI:30616"/>
        <dbReference type="ChEBI" id="CHEBI:32551"/>
        <dbReference type="ChEBI" id="CHEBI:33019"/>
        <dbReference type="ChEBI" id="CHEBI:82748"/>
        <dbReference type="ChEBI" id="CHEBI:83665"/>
        <dbReference type="ChEBI" id="CHEBI:456215"/>
        <dbReference type="EC" id="6.3.4.19"/>
    </reaction>
</comment>
<dbReference type="RefSeq" id="WP_066099063.1">
    <property type="nucleotide sequence ID" value="NZ_CP016027.1"/>
</dbReference>
<evidence type="ECO:0000259" key="9">
    <source>
        <dbReference type="SMART" id="SM00977"/>
    </source>
</evidence>